<evidence type="ECO:0000313" key="3">
    <source>
        <dbReference type="Proteomes" id="UP001597641"/>
    </source>
</evidence>
<proteinExistence type="predicted"/>
<feature type="chain" id="PRO_5046794591" description="Secreted protein" evidence="1">
    <location>
        <begin position="22"/>
        <end position="248"/>
    </location>
</feature>
<evidence type="ECO:0008006" key="4">
    <source>
        <dbReference type="Google" id="ProtNLM"/>
    </source>
</evidence>
<keyword evidence="1" id="KW-0732">Signal</keyword>
<sequence length="248" mass="27857">MMKHSFLTLIICLLAGFTSFAQTGNNRPGRHFIQLQSGDIVYGNRIQYKSPIFKSSHFLVDDSLKYNPSMVSVFQNDEGFFARVEAGNSYDDFAKRILDGPRIDRFYTTRTTYNYGYSPYSYGYGGPRSSRRRIYFFSKDNGPLYLVNYENLEQILADNPSSMALLRRHKKDKLINTGISILGGGLLAAGAISSFNNSQDLNNGGSVSVSPLMYAGAGVLGAQFVINLFQKDKLTQAMEVYNYQLKQQ</sequence>
<accession>A0ABW6BZE8</accession>
<feature type="signal peptide" evidence="1">
    <location>
        <begin position="1"/>
        <end position="21"/>
    </location>
</feature>
<organism evidence="2 3">
    <name type="scientific">Pontibacter toksunensis</name>
    <dbReference type="NCBI Taxonomy" id="1332631"/>
    <lineage>
        <taxon>Bacteria</taxon>
        <taxon>Pseudomonadati</taxon>
        <taxon>Bacteroidota</taxon>
        <taxon>Cytophagia</taxon>
        <taxon>Cytophagales</taxon>
        <taxon>Hymenobacteraceae</taxon>
        <taxon>Pontibacter</taxon>
    </lineage>
</organism>
<dbReference type="Proteomes" id="UP001597641">
    <property type="component" value="Unassembled WGS sequence"/>
</dbReference>
<keyword evidence="3" id="KW-1185">Reference proteome</keyword>
<dbReference type="EMBL" id="JBHUOX010000021">
    <property type="protein sequence ID" value="MFD3002926.1"/>
    <property type="molecule type" value="Genomic_DNA"/>
</dbReference>
<dbReference type="RefSeq" id="WP_377489280.1">
    <property type="nucleotide sequence ID" value="NZ_JBHUOX010000021.1"/>
</dbReference>
<evidence type="ECO:0000256" key="1">
    <source>
        <dbReference type="SAM" id="SignalP"/>
    </source>
</evidence>
<evidence type="ECO:0000313" key="2">
    <source>
        <dbReference type="EMBL" id="MFD3002926.1"/>
    </source>
</evidence>
<gene>
    <name evidence="2" type="ORF">ACFS7Z_21345</name>
</gene>
<reference evidence="3" key="1">
    <citation type="journal article" date="2019" name="Int. J. Syst. Evol. Microbiol.">
        <title>The Global Catalogue of Microorganisms (GCM) 10K type strain sequencing project: providing services to taxonomists for standard genome sequencing and annotation.</title>
        <authorList>
            <consortium name="The Broad Institute Genomics Platform"/>
            <consortium name="The Broad Institute Genome Sequencing Center for Infectious Disease"/>
            <person name="Wu L."/>
            <person name="Ma J."/>
        </authorList>
    </citation>
    <scope>NUCLEOTIDE SEQUENCE [LARGE SCALE GENOMIC DNA]</scope>
    <source>
        <strain evidence="3">KCTC 23984</strain>
    </source>
</reference>
<comment type="caution">
    <text evidence="2">The sequence shown here is derived from an EMBL/GenBank/DDBJ whole genome shotgun (WGS) entry which is preliminary data.</text>
</comment>
<name>A0ABW6BZE8_9BACT</name>
<protein>
    <recommendedName>
        <fullName evidence="4">Secreted protein</fullName>
    </recommendedName>
</protein>